<feature type="region of interest" description="Disordered" evidence="1">
    <location>
        <begin position="30"/>
        <end position="50"/>
    </location>
</feature>
<proteinExistence type="predicted"/>
<dbReference type="Proteomes" id="UP000613740">
    <property type="component" value="Unassembled WGS sequence"/>
</dbReference>
<comment type="caution">
    <text evidence="2">The sequence shown here is derived from an EMBL/GenBank/DDBJ whole genome shotgun (WGS) entry which is preliminary data.</text>
</comment>
<evidence type="ECO:0000313" key="2">
    <source>
        <dbReference type="EMBL" id="KAG2440665.1"/>
    </source>
</evidence>
<protein>
    <submittedName>
        <fullName evidence="2">Uncharacterized protein</fullName>
    </submittedName>
</protein>
<evidence type="ECO:0000313" key="3">
    <source>
        <dbReference type="Proteomes" id="UP000613740"/>
    </source>
</evidence>
<organism evidence="2 3">
    <name type="scientific">Chlamydomonas schloesseri</name>
    <dbReference type="NCBI Taxonomy" id="2026947"/>
    <lineage>
        <taxon>Eukaryota</taxon>
        <taxon>Viridiplantae</taxon>
        <taxon>Chlorophyta</taxon>
        <taxon>core chlorophytes</taxon>
        <taxon>Chlorophyceae</taxon>
        <taxon>CS clade</taxon>
        <taxon>Chlamydomonadales</taxon>
        <taxon>Chlamydomonadaceae</taxon>
        <taxon>Chlamydomonas</taxon>
    </lineage>
</organism>
<reference evidence="2" key="1">
    <citation type="journal article" date="2020" name="bioRxiv">
        <title>Comparative genomics of Chlamydomonas.</title>
        <authorList>
            <person name="Craig R.J."/>
            <person name="Hasan A.R."/>
            <person name="Ness R.W."/>
            <person name="Keightley P.D."/>
        </authorList>
    </citation>
    <scope>NUCLEOTIDE SEQUENCE</scope>
    <source>
        <strain evidence="2">CCAP 11/173</strain>
    </source>
</reference>
<evidence type="ECO:0000256" key="1">
    <source>
        <dbReference type="SAM" id="MobiDB-lite"/>
    </source>
</evidence>
<gene>
    <name evidence="2" type="ORF">HYH02_010244</name>
</gene>
<sequence>MASNEQQSLPVSASVFGAGYPAQAASLDYQPAPPVYHSRREPGLPHLQHFTNQQEDMLVGLNSYGKDLEKKRAADARANARIGSLLYEGAPK</sequence>
<keyword evidence="3" id="KW-1185">Reference proteome</keyword>
<name>A0A835W5Z5_9CHLO</name>
<dbReference type="EMBL" id="JAEHOD010000037">
    <property type="protein sequence ID" value="KAG2440665.1"/>
    <property type="molecule type" value="Genomic_DNA"/>
</dbReference>
<accession>A0A835W5Z5</accession>
<dbReference type="OrthoDB" id="537634at2759"/>
<dbReference type="AlphaFoldDB" id="A0A835W5Z5"/>